<accession>A0A0F9UHK8</accession>
<proteinExistence type="predicted"/>
<organism evidence="1">
    <name type="scientific">marine sediment metagenome</name>
    <dbReference type="NCBI Taxonomy" id="412755"/>
    <lineage>
        <taxon>unclassified sequences</taxon>
        <taxon>metagenomes</taxon>
        <taxon>ecological metagenomes</taxon>
    </lineage>
</organism>
<protein>
    <submittedName>
        <fullName evidence="1">Uncharacterized protein</fullName>
    </submittedName>
</protein>
<reference evidence="1" key="1">
    <citation type="journal article" date="2015" name="Nature">
        <title>Complex archaea that bridge the gap between prokaryotes and eukaryotes.</title>
        <authorList>
            <person name="Spang A."/>
            <person name="Saw J.H."/>
            <person name="Jorgensen S.L."/>
            <person name="Zaremba-Niedzwiedzka K."/>
            <person name="Martijn J."/>
            <person name="Lind A.E."/>
            <person name="van Eijk R."/>
            <person name="Schleper C."/>
            <person name="Guy L."/>
            <person name="Ettema T.J."/>
        </authorList>
    </citation>
    <scope>NUCLEOTIDE SEQUENCE</scope>
</reference>
<sequence length="90" mass="9776">MKRMIRLLVVLTRWPRRLFRIARDSKHPGRWTLCLAACAVAVVLALSLGTGGVEAKPVQHGNQCPREIGAMARDAGIAPGSKISYHCGGR</sequence>
<dbReference type="AlphaFoldDB" id="A0A0F9UHK8"/>
<name>A0A0F9UHK8_9ZZZZ</name>
<evidence type="ECO:0000313" key="1">
    <source>
        <dbReference type="EMBL" id="KKN60726.1"/>
    </source>
</evidence>
<comment type="caution">
    <text evidence="1">The sequence shown here is derived from an EMBL/GenBank/DDBJ whole genome shotgun (WGS) entry which is preliminary data.</text>
</comment>
<gene>
    <name evidence="1" type="ORF">LCGC14_0529250</name>
</gene>
<dbReference type="EMBL" id="LAZR01000685">
    <property type="protein sequence ID" value="KKN60726.1"/>
    <property type="molecule type" value="Genomic_DNA"/>
</dbReference>